<dbReference type="SUPFAM" id="SSF55729">
    <property type="entry name" value="Acyl-CoA N-acyltransferases (Nat)"/>
    <property type="match status" value="1"/>
</dbReference>
<comment type="function">
    <text evidence="5">Acetylates the N-terminal alanine of ribosomal protein bS18.</text>
</comment>
<reference evidence="7 8" key="1">
    <citation type="submission" date="2018-01" db="EMBL/GenBank/DDBJ databases">
        <title>Metagenomic assembled genomes from two thermal pools in the Uzon Caldera, Kamchatka, Russia.</title>
        <authorList>
            <person name="Wilkins L."/>
            <person name="Ettinger C."/>
        </authorList>
    </citation>
    <scope>NUCLEOTIDE SEQUENCE [LARGE SCALE GENOMIC DNA]</scope>
    <source>
        <strain evidence="7">ZAV-07</strain>
    </source>
</reference>
<dbReference type="Proteomes" id="UP000237040">
    <property type="component" value="Unassembled WGS sequence"/>
</dbReference>
<name>A0A2J6WF54_9BACT</name>
<dbReference type="CDD" id="cd04301">
    <property type="entry name" value="NAT_SF"/>
    <property type="match status" value="1"/>
</dbReference>
<comment type="caution">
    <text evidence="7">The sequence shown here is derived from an EMBL/GenBank/DDBJ whole genome shotgun (WGS) entry which is preliminary data.</text>
</comment>
<dbReference type="GO" id="GO:0008999">
    <property type="term" value="F:protein-N-terminal-alanine acetyltransferase activity"/>
    <property type="evidence" value="ECO:0007669"/>
    <property type="project" value="UniProtKB-EC"/>
</dbReference>
<dbReference type="GO" id="GO:0005737">
    <property type="term" value="C:cytoplasm"/>
    <property type="evidence" value="ECO:0007669"/>
    <property type="project" value="UniProtKB-SubCell"/>
</dbReference>
<dbReference type="Gene3D" id="3.40.630.30">
    <property type="match status" value="1"/>
</dbReference>
<feature type="domain" description="N-acetyltransferase" evidence="6">
    <location>
        <begin position="5"/>
        <end position="149"/>
    </location>
</feature>
<dbReference type="PROSITE" id="PS51186">
    <property type="entry name" value="GNAT"/>
    <property type="match status" value="1"/>
</dbReference>
<dbReference type="RefSeq" id="WP_424586573.1">
    <property type="nucleotide sequence ID" value="NZ_JBNATC010000003.1"/>
</dbReference>
<keyword evidence="2 5" id="KW-0963">Cytoplasm</keyword>
<dbReference type="EC" id="2.3.1.266" evidence="5"/>
<evidence type="ECO:0000256" key="2">
    <source>
        <dbReference type="ARBA" id="ARBA00022490"/>
    </source>
</evidence>
<dbReference type="PANTHER" id="PTHR43420:SF44">
    <property type="entry name" value="ACETYLTRANSFERASE YPEA"/>
    <property type="match status" value="1"/>
</dbReference>
<dbReference type="InterPro" id="IPR016181">
    <property type="entry name" value="Acyl_CoA_acyltransferase"/>
</dbReference>
<dbReference type="InterPro" id="IPR006464">
    <property type="entry name" value="AcTrfase_RimI/Ard1"/>
</dbReference>
<evidence type="ECO:0000256" key="5">
    <source>
        <dbReference type="RuleBase" id="RU363094"/>
    </source>
</evidence>
<keyword evidence="3 7" id="KW-0808">Transferase</keyword>
<sequence length="155" mass="17822">MISEIEIVKAKANDFKKIIEIEELSYEDPWPREIFMVDYLFNASSDYFVAKLQGKVVGFIGVWYEGKKLHIINVAVHPNERGKGIGTSLLVFAINLAKELGHEVVYLEARKSNVSAQRLYKKLGFIEKEELKSYYQDGEDGIRMELTVSKEDEDK</sequence>
<evidence type="ECO:0000259" key="6">
    <source>
        <dbReference type="PROSITE" id="PS51186"/>
    </source>
</evidence>
<dbReference type="NCBIfam" id="TIGR01575">
    <property type="entry name" value="rimI"/>
    <property type="match status" value="1"/>
</dbReference>
<dbReference type="EMBL" id="PNIL01000027">
    <property type="protein sequence ID" value="PMP68150.1"/>
    <property type="molecule type" value="Genomic_DNA"/>
</dbReference>
<dbReference type="AlphaFoldDB" id="A0A2J6WF54"/>
<comment type="catalytic activity">
    <reaction evidence="5">
        <text>N-terminal L-alanyl-[ribosomal protein bS18] + acetyl-CoA = N-terminal N(alpha)-acetyl-L-alanyl-[ribosomal protein bS18] + CoA + H(+)</text>
        <dbReference type="Rhea" id="RHEA:43756"/>
        <dbReference type="Rhea" id="RHEA-COMP:10676"/>
        <dbReference type="Rhea" id="RHEA-COMP:10677"/>
        <dbReference type="ChEBI" id="CHEBI:15378"/>
        <dbReference type="ChEBI" id="CHEBI:57287"/>
        <dbReference type="ChEBI" id="CHEBI:57288"/>
        <dbReference type="ChEBI" id="CHEBI:64718"/>
        <dbReference type="ChEBI" id="CHEBI:83683"/>
        <dbReference type="EC" id="2.3.1.266"/>
    </reaction>
</comment>
<keyword evidence="4" id="KW-0012">Acyltransferase</keyword>
<evidence type="ECO:0000256" key="4">
    <source>
        <dbReference type="ARBA" id="ARBA00023315"/>
    </source>
</evidence>
<evidence type="ECO:0000313" key="7">
    <source>
        <dbReference type="EMBL" id="PMP68150.1"/>
    </source>
</evidence>
<comment type="subcellular location">
    <subcellularLocation>
        <location evidence="5">Cytoplasm</location>
    </subcellularLocation>
</comment>
<gene>
    <name evidence="7" type="primary">rimI</name>
    <name evidence="7" type="ORF">C0189_01855</name>
</gene>
<evidence type="ECO:0000256" key="3">
    <source>
        <dbReference type="ARBA" id="ARBA00022679"/>
    </source>
</evidence>
<evidence type="ECO:0000313" key="8">
    <source>
        <dbReference type="Proteomes" id="UP000237040"/>
    </source>
</evidence>
<evidence type="ECO:0000256" key="1">
    <source>
        <dbReference type="ARBA" id="ARBA00005395"/>
    </source>
</evidence>
<dbReference type="Pfam" id="PF00583">
    <property type="entry name" value="Acetyltransf_1"/>
    <property type="match status" value="1"/>
</dbReference>
<dbReference type="InterPro" id="IPR000182">
    <property type="entry name" value="GNAT_dom"/>
</dbReference>
<dbReference type="InterPro" id="IPR050680">
    <property type="entry name" value="YpeA/RimI_acetyltransf"/>
</dbReference>
<protein>
    <recommendedName>
        <fullName evidence="5">[Ribosomal protein bS18]-alanine N-acetyltransferase</fullName>
        <ecNumber evidence="5">2.3.1.266</ecNumber>
    </recommendedName>
</protein>
<comment type="similarity">
    <text evidence="1 5">Belongs to the acetyltransferase family. RimI subfamily.</text>
</comment>
<accession>A0A2J6WF54</accession>
<proteinExistence type="inferred from homology"/>
<organism evidence="7 8">
    <name type="scientific">Caldisericum exile</name>
    <dbReference type="NCBI Taxonomy" id="693075"/>
    <lineage>
        <taxon>Bacteria</taxon>
        <taxon>Pseudomonadati</taxon>
        <taxon>Caldisericota/Cryosericota group</taxon>
        <taxon>Caldisericota</taxon>
        <taxon>Caldisericia</taxon>
        <taxon>Caldisericales</taxon>
        <taxon>Caldisericaceae</taxon>
        <taxon>Caldisericum</taxon>
    </lineage>
</organism>
<dbReference type="PANTHER" id="PTHR43420">
    <property type="entry name" value="ACETYLTRANSFERASE"/>
    <property type="match status" value="1"/>
</dbReference>